<comment type="cofactor">
    <cofactor evidence="1">
        <name>FAD</name>
        <dbReference type="ChEBI" id="CHEBI:57692"/>
    </cofactor>
</comment>
<dbReference type="PANTHER" id="PTHR45754">
    <property type="entry name" value="METHYLENETETRAHYDROFOLATE REDUCTASE"/>
    <property type="match status" value="1"/>
</dbReference>
<sequence>MKSTQLRLLDEMTYELIPLKNVHEQGEFLPQSSTISITCSPAKDIEATLELCENFLDKGHTTIPHFAARMVESEEHVTRIVKRVEALGIETVFIIGGDADQRGPFTDAPGLLRSFLDNNPSIKTVGIGSYPDGHPSIPESALAESLIKKQEMILESNLNGYMATQMCFEANTISSWLKNCREAGITLPCHLGLPGAVDMKKLINISLRLGVGVSSRYLKKNRKSVFKLLSPRGYNPNRLIIPISNDAEELDITGIHCFTFNAVESTEAWRTKTMDRLT</sequence>
<dbReference type="InterPro" id="IPR003171">
    <property type="entry name" value="Mehydrof_redctse-like"/>
</dbReference>
<dbReference type="PANTHER" id="PTHR45754:SF3">
    <property type="entry name" value="METHYLENETETRAHYDROFOLATE REDUCTASE (NADPH)"/>
    <property type="match status" value="1"/>
</dbReference>
<evidence type="ECO:0000313" key="7">
    <source>
        <dbReference type="EMBL" id="SVB51185.1"/>
    </source>
</evidence>
<dbReference type="GO" id="GO:0009086">
    <property type="term" value="P:methionine biosynthetic process"/>
    <property type="evidence" value="ECO:0007669"/>
    <property type="project" value="TreeGrafter"/>
</dbReference>
<evidence type="ECO:0000256" key="3">
    <source>
        <dbReference type="ARBA" id="ARBA00006743"/>
    </source>
</evidence>
<comment type="similarity">
    <text evidence="3">Belongs to the methylenetetrahydrofolate reductase family.</text>
</comment>
<dbReference type="GO" id="GO:0071949">
    <property type="term" value="F:FAD binding"/>
    <property type="evidence" value="ECO:0007669"/>
    <property type="project" value="TreeGrafter"/>
</dbReference>
<evidence type="ECO:0000256" key="4">
    <source>
        <dbReference type="ARBA" id="ARBA00022630"/>
    </source>
</evidence>
<reference evidence="7" key="1">
    <citation type="submission" date="2018-05" db="EMBL/GenBank/DDBJ databases">
        <authorList>
            <person name="Lanie J.A."/>
            <person name="Ng W.-L."/>
            <person name="Kazmierczak K.M."/>
            <person name="Andrzejewski T.M."/>
            <person name="Davidsen T.M."/>
            <person name="Wayne K.J."/>
            <person name="Tettelin H."/>
            <person name="Glass J.I."/>
            <person name="Rusch D."/>
            <person name="Podicherti R."/>
            <person name="Tsui H.-C.T."/>
            <person name="Winkler M.E."/>
        </authorList>
    </citation>
    <scope>NUCLEOTIDE SEQUENCE</scope>
</reference>
<protein>
    <submittedName>
        <fullName evidence="7">Uncharacterized protein</fullName>
    </submittedName>
</protein>
<evidence type="ECO:0000256" key="5">
    <source>
        <dbReference type="ARBA" id="ARBA00022827"/>
    </source>
</evidence>
<dbReference type="Pfam" id="PF02219">
    <property type="entry name" value="MTHFR"/>
    <property type="match status" value="1"/>
</dbReference>
<evidence type="ECO:0000256" key="1">
    <source>
        <dbReference type="ARBA" id="ARBA00001974"/>
    </source>
</evidence>
<organism evidence="7">
    <name type="scientific">marine metagenome</name>
    <dbReference type="NCBI Taxonomy" id="408172"/>
    <lineage>
        <taxon>unclassified sequences</taxon>
        <taxon>metagenomes</taxon>
        <taxon>ecological metagenomes</taxon>
    </lineage>
</organism>
<dbReference type="SUPFAM" id="SSF51730">
    <property type="entry name" value="FAD-linked oxidoreductase"/>
    <property type="match status" value="1"/>
</dbReference>
<dbReference type="UniPathway" id="UPA00193"/>
<name>A0A382EL43_9ZZZZ</name>
<keyword evidence="4" id="KW-0285">Flavoprotein</keyword>
<keyword evidence="6" id="KW-0560">Oxidoreductase</keyword>
<dbReference type="GO" id="GO:0035999">
    <property type="term" value="P:tetrahydrofolate interconversion"/>
    <property type="evidence" value="ECO:0007669"/>
    <property type="project" value="UniProtKB-UniPathway"/>
</dbReference>
<dbReference type="Gene3D" id="3.20.20.220">
    <property type="match status" value="1"/>
</dbReference>
<comment type="pathway">
    <text evidence="2">One-carbon metabolism; tetrahydrofolate interconversion.</text>
</comment>
<keyword evidence="5" id="KW-0274">FAD</keyword>
<dbReference type="GO" id="GO:0005829">
    <property type="term" value="C:cytosol"/>
    <property type="evidence" value="ECO:0007669"/>
    <property type="project" value="TreeGrafter"/>
</dbReference>
<dbReference type="InterPro" id="IPR029041">
    <property type="entry name" value="FAD-linked_oxidoreductase-like"/>
</dbReference>
<evidence type="ECO:0000256" key="2">
    <source>
        <dbReference type="ARBA" id="ARBA00004777"/>
    </source>
</evidence>
<evidence type="ECO:0000256" key="6">
    <source>
        <dbReference type="ARBA" id="ARBA00023002"/>
    </source>
</evidence>
<dbReference type="AlphaFoldDB" id="A0A382EL43"/>
<accession>A0A382EL43</accession>
<dbReference type="GO" id="GO:0004489">
    <property type="term" value="F:methylenetetrahydrofolate reductase [NAD(P)H] activity"/>
    <property type="evidence" value="ECO:0007669"/>
    <property type="project" value="InterPro"/>
</dbReference>
<gene>
    <name evidence="7" type="ORF">METZ01_LOCUS204039</name>
</gene>
<proteinExistence type="inferred from homology"/>
<dbReference type="EMBL" id="UINC01044991">
    <property type="protein sequence ID" value="SVB51185.1"/>
    <property type="molecule type" value="Genomic_DNA"/>
</dbReference>